<gene>
    <name evidence="1" type="ORF">IMCC3135_10860</name>
</gene>
<dbReference type="RefSeq" id="WP_205737998.1">
    <property type="nucleotide sequence ID" value="NZ_CP018632.1"/>
</dbReference>
<dbReference type="Gene3D" id="3.40.50.1000">
    <property type="entry name" value="HAD superfamily/HAD-like"/>
    <property type="match status" value="1"/>
</dbReference>
<dbReference type="InterPro" id="IPR036412">
    <property type="entry name" value="HAD-like_sf"/>
</dbReference>
<keyword evidence="2" id="KW-1185">Reference proteome</keyword>
<dbReference type="InterPro" id="IPR023214">
    <property type="entry name" value="HAD_sf"/>
</dbReference>
<proteinExistence type="predicted"/>
<dbReference type="Proteomes" id="UP000250079">
    <property type="component" value="Chromosome"/>
</dbReference>
<protein>
    <recommendedName>
        <fullName evidence="3">Phosphoglycolate phosphatase</fullName>
    </recommendedName>
</protein>
<evidence type="ECO:0000313" key="1">
    <source>
        <dbReference type="EMBL" id="ASJ72264.1"/>
    </source>
</evidence>
<evidence type="ECO:0000313" key="2">
    <source>
        <dbReference type="Proteomes" id="UP000250079"/>
    </source>
</evidence>
<dbReference type="EMBL" id="CP018632">
    <property type="protein sequence ID" value="ASJ72264.1"/>
    <property type="molecule type" value="Genomic_DNA"/>
</dbReference>
<name>A0A2Z2NYP8_9GAMM</name>
<reference evidence="1 2" key="1">
    <citation type="submission" date="2016-12" db="EMBL/GenBank/DDBJ databases">
        <authorList>
            <person name="Song W.-J."/>
            <person name="Kurnit D.M."/>
        </authorList>
    </citation>
    <scope>NUCLEOTIDE SEQUENCE [LARGE SCALE GENOMIC DNA]</scope>
    <source>
        <strain evidence="1 2">IMCC3135</strain>
    </source>
</reference>
<organism evidence="1 2">
    <name type="scientific">Granulosicoccus antarcticus IMCC3135</name>
    <dbReference type="NCBI Taxonomy" id="1192854"/>
    <lineage>
        <taxon>Bacteria</taxon>
        <taxon>Pseudomonadati</taxon>
        <taxon>Pseudomonadota</taxon>
        <taxon>Gammaproteobacteria</taxon>
        <taxon>Chromatiales</taxon>
        <taxon>Granulosicoccaceae</taxon>
        <taxon>Granulosicoccus</taxon>
    </lineage>
</organism>
<dbReference type="AlphaFoldDB" id="A0A2Z2NYP8"/>
<evidence type="ECO:0008006" key="3">
    <source>
        <dbReference type="Google" id="ProtNLM"/>
    </source>
</evidence>
<dbReference type="KEGG" id="gai:IMCC3135_10860"/>
<accession>A0A2Z2NYP8</accession>
<sequence length="168" mass="18962">MSVDEQRLLMVSSFLIDYPFADRLYSRALEVIKHLGRVGQTVLLTNGDVVLQPRKLQRSGLWQAVEGRALVCVHKEQMLHAIKRDYPARHYVIVDDKLCILTAMKVIWQEQLITIFVRQDHYALDPAVVTGQPAADVTIESISELADLDLLPLIKQAANEACTTPEMP</sequence>
<dbReference type="SUPFAM" id="SSF56784">
    <property type="entry name" value="HAD-like"/>
    <property type="match status" value="1"/>
</dbReference>